<reference evidence="2 3" key="1">
    <citation type="submission" date="2019-01" db="EMBL/GenBank/DDBJ databases">
        <title>Draft genome sequences of three monokaryotic isolates of the white-rot basidiomycete fungus Dichomitus squalens.</title>
        <authorList>
            <consortium name="DOE Joint Genome Institute"/>
            <person name="Lopez S.C."/>
            <person name="Andreopoulos B."/>
            <person name="Pangilinan J."/>
            <person name="Lipzen A."/>
            <person name="Riley R."/>
            <person name="Ahrendt S."/>
            <person name="Ng V."/>
            <person name="Barry K."/>
            <person name="Daum C."/>
            <person name="Grigoriev I.V."/>
            <person name="Hilden K.S."/>
            <person name="Makela M.R."/>
            <person name="de Vries R.P."/>
        </authorList>
    </citation>
    <scope>NUCLEOTIDE SEQUENCE [LARGE SCALE GENOMIC DNA]</scope>
    <source>
        <strain evidence="2 3">CBS 464.89</strain>
    </source>
</reference>
<accession>A0A4Q9PUU1</accession>
<keyword evidence="3" id="KW-1185">Reference proteome</keyword>
<name>A0A4Q9PUU1_9APHY</name>
<evidence type="ECO:0000313" key="2">
    <source>
        <dbReference type="EMBL" id="TBU58230.1"/>
    </source>
</evidence>
<keyword evidence="1" id="KW-1133">Transmembrane helix</keyword>
<proteinExistence type="predicted"/>
<dbReference type="Proteomes" id="UP000292082">
    <property type="component" value="Unassembled WGS sequence"/>
</dbReference>
<organism evidence="2 3">
    <name type="scientific">Dichomitus squalens</name>
    <dbReference type="NCBI Taxonomy" id="114155"/>
    <lineage>
        <taxon>Eukaryota</taxon>
        <taxon>Fungi</taxon>
        <taxon>Dikarya</taxon>
        <taxon>Basidiomycota</taxon>
        <taxon>Agaricomycotina</taxon>
        <taxon>Agaricomycetes</taxon>
        <taxon>Polyporales</taxon>
        <taxon>Polyporaceae</taxon>
        <taxon>Dichomitus</taxon>
    </lineage>
</organism>
<evidence type="ECO:0000256" key="1">
    <source>
        <dbReference type="SAM" id="Phobius"/>
    </source>
</evidence>
<dbReference type="AlphaFoldDB" id="A0A4Q9PUU1"/>
<feature type="transmembrane region" description="Helical" evidence="1">
    <location>
        <begin position="33"/>
        <end position="51"/>
    </location>
</feature>
<dbReference type="EMBL" id="ML145127">
    <property type="protein sequence ID" value="TBU58230.1"/>
    <property type="molecule type" value="Genomic_DNA"/>
</dbReference>
<keyword evidence="1" id="KW-0472">Membrane</keyword>
<protein>
    <submittedName>
        <fullName evidence="2">Uncharacterized protein</fullName>
    </submittedName>
</protein>
<keyword evidence="1" id="KW-0812">Transmembrane</keyword>
<sequence>MVYSSGNHRNGEDKMLSRALGQKAACPATITSTIGWAWVAALLGQLVLFIGRHQTS</sequence>
<gene>
    <name evidence="2" type="ORF">BD310DRAFT_927637</name>
</gene>
<evidence type="ECO:0000313" key="3">
    <source>
        <dbReference type="Proteomes" id="UP000292082"/>
    </source>
</evidence>